<keyword evidence="3" id="KW-0808">Transferase</keyword>
<keyword evidence="1" id="KW-0813">Transport</keyword>
<keyword evidence="6" id="KW-0460">Magnesium</keyword>
<evidence type="ECO:0000313" key="9">
    <source>
        <dbReference type="EMBL" id="RHM10046.1"/>
    </source>
</evidence>
<evidence type="ECO:0000256" key="5">
    <source>
        <dbReference type="PIRSR" id="PIRSR000699-1"/>
    </source>
</evidence>
<dbReference type="PIRSF" id="PIRSF000699">
    <property type="entry name" value="PTS_IILac_III"/>
    <property type="match status" value="1"/>
</dbReference>
<dbReference type="EMBL" id="QRPK01000031">
    <property type="protein sequence ID" value="RHM10046.1"/>
    <property type="molecule type" value="Genomic_DNA"/>
</dbReference>
<keyword evidence="10" id="KW-1185">Reference proteome</keyword>
<sequence length="104" mass="11925">MKEMDILEIITKAGEAKNGYLQAIQEAKAGNYEACNEYVRNGNEAYAKAHRIHMEMVQQEAGGNRVELSILFTHAQDQLMNAEILKTLCDEFIDLYRRLEEMQA</sequence>
<dbReference type="PROSITE" id="PS51095">
    <property type="entry name" value="PTS_EIIA_TYPE_3"/>
    <property type="match status" value="1"/>
</dbReference>
<dbReference type="EMBL" id="JAGZMZ010000011">
    <property type="protein sequence ID" value="MBS4884253.1"/>
    <property type="molecule type" value="Genomic_DNA"/>
</dbReference>
<reference evidence="9 10" key="1">
    <citation type="submission" date="2018-08" db="EMBL/GenBank/DDBJ databases">
        <title>A genome reference for cultivated species of the human gut microbiota.</title>
        <authorList>
            <person name="Zou Y."/>
            <person name="Xue W."/>
            <person name="Luo G."/>
        </authorList>
    </citation>
    <scope>NUCLEOTIDE SEQUENCE [LARGE SCALE GENOMIC DNA]</scope>
    <source>
        <strain evidence="9 10">AF35-6BH</strain>
    </source>
</reference>
<dbReference type="Gene3D" id="1.20.58.80">
    <property type="entry name" value="Phosphotransferase system, lactose/cellobiose-type IIA subunit"/>
    <property type="match status" value="1"/>
</dbReference>
<evidence type="ECO:0000256" key="4">
    <source>
        <dbReference type="ARBA" id="ARBA00022683"/>
    </source>
</evidence>
<dbReference type="PANTHER" id="PTHR34382:SF7">
    <property type="entry name" value="PTS SYSTEM N,N'-DIACETYLCHITOBIOSE-SPECIFIC EIIA COMPONENT"/>
    <property type="match status" value="1"/>
</dbReference>
<gene>
    <name evidence="9" type="ORF">DWZ83_06665</name>
    <name evidence="8" type="ORF">KHZ85_05750</name>
</gene>
<keyword evidence="4" id="KW-0598">Phosphotransferase system</keyword>
<dbReference type="GO" id="GO:0046872">
    <property type="term" value="F:metal ion binding"/>
    <property type="evidence" value="ECO:0007669"/>
    <property type="project" value="UniProtKB-KW"/>
</dbReference>
<keyword evidence="6" id="KW-0479">Metal-binding</keyword>
<dbReference type="AlphaFoldDB" id="A0A415PBP8"/>
<feature type="modified residue" description="Phosphohistidine; by HPr" evidence="7">
    <location>
        <position position="74"/>
    </location>
</feature>
<dbReference type="Pfam" id="PF02255">
    <property type="entry name" value="PTS_IIA"/>
    <property type="match status" value="1"/>
</dbReference>
<dbReference type="Proteomes" id="UP000284868">
    <property type="component" value="Unassembled WGS sequence"/>
</dbReference>
<evidence type="ECO:0000313" key="10">
    <source>
        <dbReference type="Proteomes" id="UP000284868"/>
    </source>
</evidence>
<comment type="cofactor">
    <cofactor evidence="6">
        <name>Mg(2+)</name>
        <dbReference type="ChEBI" id="CHEBI:18420"/>
    </cofactor>
    <text evidence="6">Binds 1 Mg(2+) ion per trimer.</text>
</comment>
<dbReference type="InterPro" id="IPR003188">
    <property type="entry name" value="PTS_IIA_lac/cel"/>
</dbReference>
<dbReference type="GO" id="GO:0009401">
    <property type="term" value="P:phosphoenolpyruvate-dependent sugar phosphotransferase system"/>
    <property type="evidence" value="ECO:0007669"/>
    <property type="project" value="UniProtKB-KW"/>
</dbReference>
<comment type="caution">
    <text evidence="9">The sequence shown here is derived from an EMBL/GenBank/DDBJ whole genome shotgun (WGS) entry which is preliminary data.</text>
</comment>
<dbReference type="Proteomes" id="UP000753219">
    <property type="component" value="Unassembled WGS sequence"/>
</dbReference>
<organism evidence="9 10">
    <name type="scientific">Amedibacillus dolichus</name>
    <dbReference type="NCBI Taxonomy" id="31971"/>
    <lineage>
        <taxon>Bacteria</taxon>
        <taxon>Bacillati</taxon>
        <taxon>Bacillota</taxon>
        <taxon>Erysipelotrichia</taxon>
        <taxon>Erysipelotrichales</taxon>
        <taxon>Erysipelotrichaceae</taxon>
        <taxon>Amedibacillus</taxon>
    </lineage>
</organism>
<dbReference type="InterPro" id="IPR036542">
    <property type="entry name" value="PTS_IIA_lac/cel_sf"/>
</dbReference>
<feature type="binding site" evidence="6">
    <location>
        <position position="77"/>
    </location>
    <ligand>
        <name>Mg(2+)</name>
        <dbReference type="ChEBI" id="CHEBI:18420"/>
        <note>ligand shared between all trimeric partners</note>
    </ligand>
</feature>
<dbReference type="OrthoDB" id="389577at2"/>
<accession>A0A415PBP8</accession>
<evidence type="ECO:0000256" key="6">
    <source>
        <dbReference type="PIRSR" id="PIRSR000699-2"/>
    </source>
</evidence>
<reference evidence="8" key="2">
    <citation type="submission" date="2021-02" db="EMBL/GenBank/DDBJ databases">
        <title>Infant gut strain persistence is associated with maternal origin, phylogeny, and functional potential including surface adhesion and iron acquisition.</title>
        <authorList>
            <person name="Lou Y.C."/>
        </authorList>
    </citation>
    <scope>NUCLEOTIDE SEQUENCE</scope>
    <source>
        <strain evidence="8">L3_108_103G1_dasL3_108_103G1_concoct_2</strain>
    </source>
</reference>
<dbReference type="RefSeq" id="WP_004798449.1">
    <property type="nucleotide sequence ID" value="NZ_CABKNA010000005.1"/>
</dbReference>
<evidence type="ECO:0000256" key="2">
    <source>
        <dbReference type="ARBA" id="ARBA00022597"/>
    </source>
</evidence>
<evidence type="ECO:0000256" key="1">
    <source>
        <dbReference type="ARBA" id="ARBA00022448"/>
    </source>
</evidence>
<feature type="active site" description="Tele-phosphohistidine intermediate" evidence="5">
    <location>
        <position position="74"/>
    </location>
</feature>
<evidence type="ECO:0000313" key="8">
    <source>
        <dbReference type="EMBL" id="MBS4884253.1"/>
    </source>
</evidence>
<evidence type="ECO:0000256" key="7">
    <source>
        <dbReference type="PROSITE-ProRule" id="PRU00418"/>
    </source>
</evidence>
<dbReference type="GO" id="GO:0016740">
    <property type="term" value="F:transferase activity"/>
    <property type="evidence" value="ECO:0007669"/>
    <property type="project" value="UniProtKB-KW"/>
</dbReference>
<protein>
    <submittedName>
        <fullName evidence="9">PTS lactose/cellobiose transporter subunit IIA</fullName>
    </submittedName>
</protein>
<dbReference type="SUPFAM" id="SSF46973">
    <property type="entry name" value="Enzyme IIa from lactose specific PTS, IIa-lac"/>
    <property type="match status" value="1"/>
</dbReference>
<evidence type="ECO:0000256" key="3">
    <source>
        <dbReference type="ARBA" id="ARBA00022679"/>
    </source>
</evidence>
<proteinExistence type="predicted"/>
<dbReference type="GeneID" id="92792953"/>
<dbReference type="PANTHER" id="PTHR34382">
    <property type="entry name" value="PTS SYSTEM N,N'-DIACETYLCHITOBIOSE-SPECIFIC EIIA COMPONENT"/>
    <property type="match status" value="1"/>
</dbReference>
<name>A0A415PBP8_9FIRM</name>
<keyword evidence="2" id="KW-0762">Sugar transport</keyword>